<dbReference type="EMBL" id="BSPD01000029">
    <property type="protein sequence ID" value="GLS25322.1"/>
    <property type="molecule type" value="Genomic_DNA"/>
</dbReference>
<dbReference type="InterPro" id="IPR052340">
    <property type="entry name" value="RNase_Y/CdgJ"/>
</dbReference>
<name>A0AA37T5R0_9GAMM</name>
<dbReference type="RefSeq" id="WP_416053940.1">
    <property type="nucleotide sequence ID" value="NZ_JAJQVM010000009.1"/>
</dbReference>
<dbReference type="PANTHER" id="PTHR33525:SF6">
    <property type="entry name" value="HDOD DOMAIN-CONTAINING PROTEIN"/>
    <property type="match status" value="1"/>
</dbReference>
<protein>
    <submittedName>
        <fullName evidence="2">HDOD domain-containing protein</fullName>
    </submittedName>
</protein>
<dbReference type="PROSITE" id="PS51833">
    <property type="entry name" value="HDOD"/>
    <property type="match status" value="1"/>
</dbReference>
<feature type="domain" description="HDOD" evidence="1">
    <location>
        <begin position="19"/>
        <end position="212"/>
    </location>
</feature>
<reference evidence="2 3" key="1">
    <citation type="journal article" date="2014" name="Int. J. Syst. Evol. Microbiol.">
        <title>Complete genome sequence of Corynebacterium casei LMG S-19264T (=DSM 44701T), isolated from a smear-ripened cheese.</title>
        <authorList>
            <consortium name="US DOE Joint Genome Institute (JGI-PGF)"/>
            <person name="Walter F."/>
            <person name="Albersmeier A."/>
            <person name="Kalinowski J."/>
            <person name="Ruckert C."/>
        </authorList>
    </citation>
    <scope>NUCLEOTIDE SEQUENCE [LARGE SCALE GENOMIC DNA]</scope>
    <source>
        <strain evidence="2 3">NBRC 110095</strain>
    </source>
</reference>
<organism evidence="2 3">
    <name type="scientific">Marinibactrum halimedae</name>
    <dbReference type="NCBI Taxonomy" id="1444977"/>
    <lineage>
        <taxon>Bacteria</taxon>
        <taxon>Pseudomonadati</taxon>
        <taxon>Pseudomonadota</taxon>
        <taxon>Gammaproteobacteria</taxon>
        <taxon>Cellvibrionales</taxon>
        <taxon>Cellvibrionaceae</taxon>
        <taxon>Marinibactrum</taxon>
    </lineage>
</organism>
<evidence type="ECO:0000259" key="1">
    <source>
        <dbReference type="PROSITE" id="PS51833"/>
    </source>
</evidence>
<dbReference type="PANTHER" id="PTHR33525">
    <property type="match status" value="1"/>
</dbReference>
<comment type="caution">
    <text evidence="2">The sequence shown here is derived from an EMBL/GenBank/DDBJ whole genome shotgun (WGS) entry which is preliminary data.</text>
</comment>
<keyword evidence="3" id="KW-1185">Reference proteome</keyword>
<dbReference type="InterPro" id="IPR013976">
    <property type="entry name" value="HDOD"/>
</dbReference>
<dbReference type="Pfam" id="PF08668">
    <property type="entry name" value="HDOD"/>
    <property type="match status" value="1"/>
</dbReference>
<dbReference type="SUPFAM" id="SSF109604">
    <property type="entry name" value="HD-domain/PDEase-like"/>
    <property type="match status" value="1"/>
</dbReference>
<sequence length="290" mass="32319">MGTDLTDEQIKFVLQGITVPPQPQIMVDLQMEQLSPNCSLQNIAKLISQDVGLAGSVIKTVNSPFLGLSNKITSVKQAVNLLGINSVVNLVNGLSIRGELSDDNIVAMGRFWDSAMEVAMASAAIAKQIGFFSPDEAYTLGLFHNCGIPLLMMRFDNYMEVVHHAYQDPDHIITAVENKQLNTNHAVVGYYVGRSWNLPNHITRAIHEHHQVEKIIDNDNEDHQKKTLLAILKMAEHICGLHRILGDTSEDYEWQRIQEAVLLYVGMSEYDFTTLSQSINEMGIGVSQFV</sequence>
<dbReference type="Proteomes" id="UP001156870">
    <property type="component" value="Unassembled WGS sequence"/>
</dbReference>
<evidence type="ECO:0000313" key="2">
    <source>
        <dbReference type="EMBL" id="GLS25322.1"/>
    </source>
</evidence>
<dbReference type="Gene3D" id="1.10.3210.10">
    <property type="entry name" value="Hypothetical protein af1432"/>
    <property type="match status" value="1"/>
</dbReference>
<gene>
    <name evidence="2" type="ORF">GCM10007877_10360</name>
</gene>
<dbReference type="AlphaFoldDB" id="A0AA37T5R0"/>
<proteinExistence type="predicted"/>
<evidence type="ECO:0000313" key="3">
    <source>
        <dbReference type="Proteomes" id="UP001156870"/>
    </source>
</evidence>
<accession>A0AA37T5R0</accession>